<dbReference type="AlphaFoldDB" id="A0A031K6C3"/>
<evidence type="ECO:0000313" key="3">
    <source>
        <dbReference type="EMBL" id="EZP84563.1"/>
    </source>
</evidence>
<protein>
    <recommendedName>
        <fullName evidence="6">PepSY domain-containing protein</fullName>
    </recommendedName>
</protein>
<dbReference type="KEGG" id="nre:BES08_01650"/>
<organism evidence="3 4">
    <name type="scientific">Novosphingobium resinovorum</name>
    <dbReference type="NCBI Taxonomy" id="158500"/>
    <lineage>
        <taxon>Bacteria</taxon>
        <taxon>Pseudomonadati</taxon>
        <taxon>Pseudomonadota</taxon>
        <taxon>Alphaproteobacteria</taxon>
        <taxon>Sphingomonadales</taxon>
        <taxon>Sphingomonadaceae</taxon>
        <taxon>Novosphingobium</taxon>
    </lineage>
</organism>
<feature type="chain" id="PRO_5014496964" description="PepSY domain-containing protein" evidence="1">
    <location>
        <begin position="25"/>
        <end position="99"/>
    </location>
</feature>
<feature type="signal peptide" evidence="1">
    <location>
        <begin position="1"/>
        <end position="24"/>
    </location>
</feature>
<evidence type="ECO:0000313" key="5">
    <source>
        <dbReference type="Proteomes" id="UP000094626"/>
    </source>
</evidence>
<reference evidence="2" key="2">
    <citation type="submission" date="2016-08" db="EMBL/GenBank/DDBJ databases">
        <authorList>
            <person name="Seilhamer J.J."/>
        </authorList>
    </citation>
    <scope>NUCLEOTIDE SEQUENCE [LARGE SCALE GENOMIC DNA]</scope>
    <source>
        <strain evidence="2">SA1</strain>
    </source>
</reference>
<keyword evidence="1" id="KW-0732">Signal</keyword>
<evidence type="ECO:0000313" key="4">
    <source>
        <dbReference type="Proteomes" id="UP000024329"/>
    </source>
</evidence>
<evidence type="ECO:0008006" key="6">
    <source>
        <dbReference type="Google" id="ProtNLM"/>
    </source>
</evidence>
<dbReference type="PATRIC" id="fig|158500.4.peg.326"/>
<dbReference type="EMBL" id="JFYZ01000001">
    <property type="protein sequence ID" value="EZP84563.1"/>
    <property type="molecule type" value="Genomic_DNA"/>
</dbReference>
<sequence length="99" mass="11035">MKRISTLLAALAVLPALIVPVAHASGGEQGELRRERRAGNVLPPREIEREVLPRMSGMQYIGPEYDPAAMTYRLKFIKNGKVYFVDVDARTGRIIGQSR</sequence>
<proteinExistence type="predicted"/>
<dbReference type="eggNOG" id="ENOG502ZPSV">
    <property type="taxonomic scope" value="Bacteria"/>
</dbReference>
<evidence type="ECO:0000256" key="1">
    <source>
        <dbReference type="SAM" id="SignalP"/>
    </source>
</evidence>
<reference evidence="5" key="3">
    <citation type="journal article" date="2017" name="J. Biotechnol.">
        <title>Complete genome sequence of Novosphingobium resinovorum SA1, a versatile xenobiotic-degrading bacterium capable of utilizing sulfanilic acid.</title>
        <authorList>
            <person name="Hegedus B."/>
            <person name="Kos P.B."/>
            <person name="Balint B."/>
            <person name="Maroti G."/>
            <person name="Gan H.M."/>
            <person name="Perei K."/>
            <person name="Rakhely G."/>
        </authorList>
    </citation>
    <scope>NUCLEOTIDE SEQUENCE [LARGE SCALE GENOMIC DNA]</scope>
    <source>
        <strain evidence="5">SA1</strain>
    </source>
</reference>
<dbReference type="EMBL" id="CP017075">
    <property type="protein sequence ID" value="AOR75603.1"/>
    <property type="molecule type" value="Genomic_DNA"/>
</dbReference>
<evidence type="ECO:0000313" key="2">
    <source>
        <dbReference type="EMBL" id="AOR75603.1"/>
    </source>
</evidence>
<name>A0A031K6C3_9SPHN</name>
<keyword evidence="5" id="KW-1185">Reference proteome</keyword>
<gene>
    <name evidence="2" type="ORF">BES08_01650</name>
    <name evidence="3" type="ORF">BV97_00319</name>
</gene>
<dbReference type="STRING" id="158500.BES08_01650"/>
<accession>A0A031K6C3</accession>
<dbReference type="Proteomes" id="UP000024329">
    <property type="component" value="Unassembled WGS sequence"/>
</dbReference>
<reference evidence="3 4" key="1">
    <citation type="submission" date="2014-03" db="EMBL/GenBank/DDBJ databases">
        <title>Whole genome sequence of Novosphingobium resinovorum KF1.</title>
        <authorList>
            <person name="Gan H.M."/>
            <person name="Gan H.Y."/>
            <person name="Chew T.H."/>
            <person name="Savka M.A."/>
        </authorList>
    </citation>
    <scope>NUCLEOTIDE SEQUENCE [LARGE SCALE GENOMIC DNA]</scope>
    <source>
        <strain evidence="3 4">KF1</strain>
    </source>
</reference>
<dbReference type="RefSeq" id="WP_008832031.1">
    <property type="nucleotide sequence ID" value="NZ_BSFC01000011.1"/>
</dbReference>
<dbReference type="Proteomes" id="UP000094626">
    <property type="component" value="Chromosome"/>
</dbReference>